<keyword evidence="4" id="KW-1185">Reference proteome</keyword>
<feature type="compositionally biased region" description="Acidic residues" evidence="1">
    <location>
        <begin position="778"/>
        <end position="806"/>
    </location>
</feature>
<proteinExistence type="predicted"/>
<feature type="region of interest" description="Disordered" evidence="1">
    <location>
        <begin position="775"/>
        <end position="806"/>
    </location>
</feature>
<name>A0AAN8QBA9_PATCE</name>
<feature type="domain" description="CxC2-like cysteine cluster KDZ transposase-associated" evidence="2">
    <location>
        <begin position="178"/>
        <end position="253"/>
    </location>
</feature>
<dbReference type="EMBL" id="JAZGQO010000004">
    <property type="protein sequence ID" value="KAK6187290.1"/>
    <property type="molecule type" value="Genomic_DNA"/>
</dbReference>
<dbReference type="Proteomes" id="UP001347796">
    <property type="component" value="Unassembled WGS sequence"/>
</dbReference>
<evidence type="ECO:0000259" key="2">
    <source>
        <dbReference type="Pfam" id="PF18803"/>
    </source>
</evidence>
<dbReference type="AlphaFoldDB" id="A0AAN8QBA9"/>
<dbReference type="InterPro" id="IPR041457">
    <property type="entry name" value="CxC2_KDZ-assoc"/>
</dbReference>
<sequence>MSNRRHYSRLPPKIPRISYRNGRKSVTYVNRFGNDKPDECNLLTLPPSDSAGTSGPISSPQVKDENCITHGQHQDTYQQKKAALQESWSKIREKLIDTRIEEFSPMTTVCGVCESVDDNIIKCSSCGPLAYFCHACAPKAHRHVLFHSTEIWNGKLFLPLKCETSLKRLDHDCGQQYTGKVLAFNIKGIQQDVSINFCPCEDAALTLLRFGLWPATPSAPRVAFDVELMELLSVLQLECQTSTKSFCEALKRQSFFRIQPFLHSEKDMYRCLVGDCLIEYMYHRSCLKTRASVCNHTIGKECPICQNSPTLVSMDANFGLVHKLSSGSSLGLNTRHSGPFFKWQTRFKGFVEDYSVNPKSLECSNFQAGNLLRSKVKNSKLDVTGVFGSICKHEIPLQFLNMSKGESLAYSAFLVEEFVKDRSHVEPKPLTVTYDIACSLAKYLQRHNPGVMEKLQLAVPVFHSFGHNMSCQLTYGQRYVPSTGLVDGEGIERFWSYLRPFKKITKEMTLNNRSDLLTEAMIYSTEKTIIKIGNKLTNKLVEAKELYDKSYATLNHFLESKNLGYRDVDMWYNSLKNRCQKPTSKKAQPGNSKKDAVMENLLRLAVERQQLCLAMKKYADGQNIWKRLCNNLSKNTNSLKTKLSELNNITSIAYDFKTISDPSSPFYSVDIITDEQKKMIDIHFLIKRTEKEINEIKLELIQLRANFLNQSEDISNNITYLDNSQNLSRFTKGNIHFLFFHHYNVEKIWNGWQLECQVEFPINVYSMLSTETAQFERYDDDDDDDDDSIEDDIDDEDDDDDDDSTM</sequence>
<organism evidence="3 4">
    <name type="scientific">Patella caerulea</name>
    <name type="common">Rayed Mediterranean limpet</name>
    <dbReference type="NCBI Taxonomy" id="87958"/>
    <lineage>
        <taxon>Eukaryota</taxon>
        <taxon>Metazoa</taxon>
        <taxon>Spiralia</taxon>
        <taxon>Lophotrochozoa</taxon>
        <taxon>Mollusca</taxon>
        <taxon>Gastropoda</taxon>
        <taxon>Patellogastropoda</taxon>
        <taxon>Patelloidea</taxon>
        <taxon>Patellidae</taxon>
        <taxon>Patella</taxon>
    </lineage>
</organism>
<dbReference type="InterPro" id="IPR040521">
    <property type="entry name" value="KDZ"/>
</dbReference>
<evidence type="ECO:0000313" key="3">
    <source>
        <dbReference type="EMBL" id="KAK6187290.1"/>
    </source>
</evidence>
<accession>A0AAN8QBA9</accession>
<dbReference type="Pfam" id="PF18803">
    <property type="entry name" value="CxC2"/>
    <property type="match status" value="1"/>
</dbReference>
<comment type="caution">
    <text evidence="3">The sequence shown here is derived from an EMBL/GenBank/DDBJ whole genome shotgun (WGS) entry which is preliminary data.</text>
</comment>
<dbReference type="PANTHER" id="PTHR33096">
    <property type="entry name" value="CXC2 DOMAIN-CONTAINING PROTEIN"/>
    <property type="match status" value="1"/>
</dbReference>
<evidence type="ECO:0000313" key="4">
    <source>
        <dbReference type="Proteomes" id="UP001347796"/>
    </source>
</evidence>
<reference evidence="3 4" key="1">
    <citation type="submission" date="2024-01" db="EMBL/GenBank/DDBJ databases">
        <title>The genome of the rayed Mediterranean limpet Patella caerulea (Linnaeus, 1758).</title>
        <authorList>
            <person name="Anh-Thu Weber A."/>
            <person name="Halstead-Nussloch G."/>
        </authorList>
    </citation>
    <scope>NUCLEOTIDE SEQUENCE [LARGE SCALE GENOMIC DNA]</scope>
    <source>
        <strain evidence="3">AATW-2023a</strain>
        <tissue evidence="3">Whole specimen</tissue>
    </source>
</reference>
<protein>
    <recommendedName>
        <fullName evidence="2">CxC2-like cysteine cluster KDZ transposase-associated domain-containing protein</fullName>
    </recommendedName>
</protein>
<evidence type="ECO:0000256" key="1">
    <source>
        <dbReference type="SAM" id="MobiDB-lite"/>
    </source>
</evidence>
<dbReference type="Pfam" id="PF18758">
    <property type="entry name" value="KDZ"/>
    <property type="match status" value="1"/>
</dbReference>
<gene>
    <name evidence="3" type="ORF">SNE40_005353</name>
</gene>
<dbReference type="PANTHER" id="PTHR33096:SF1">
    <property type="entry name" value="CXC1-LIKE CYSTEINE CLUSTER ASSOCIATED WITH KDZ TRANSPOSASES DOMAIN-CONTAINING PROTEIN"/>
    <property type="match status" value="1"/>
</dbReference>